<keyword evidence="1" id="KW-0472">Membrane</keyword>
<sequence>MLQINKNLKISLISTVVYGDSKLVKFGIKISFKNIKMSKKTVAEILFSVTVSLIIFLRNHLDVLI</sequence>
<keyword evidence="1" id="KW-0812">Transmembrane</keyword>
<dbReference type="EMBL" id="AZES01000114">
    <property type="protein sequence ID" value="KRL29615.1"/>
    <property type="molecule type" value="Genomic_DNA"/>
</dbReference>
<reference evidence="2 3" key="1">
    <citation type="journal article" date="2015" name="Genome Announc.">
        <title>Expanding the biotechnology potential of lactobacilli through comparative genomics of 213 strains and associated genera.</title>
        <authorList>
            <person name="Sun Z."/>
            <person name="Harris H.M."/>
            <person name="McCann A."/>
            <person name="Guo C."/>
            <person name="Argimon S."/>
            <person name="Zhang W."/>
            <person name="Yang X."/>
            <person name="Jeffery I.B."/>
            <person name="Cooney J.C."/>
            <person name="Kagawa T.F."/>
            <person name="Liu W."/>
            <person name="Song Y."/>
            <person name="Salvetti E."/>
            <person name="Wrobel A."/>
            <person name="Rasinkangas P."/>
            <person name="Parkhill J."/>
            <person name="Rea M.C."/>
            <person name="O'Sullivan O."/>
            <person name="Ritari J."/>
            <person name="Douillard F.P."/>
            <person name="Paul Ross R."/>
            <person name="Yang R."/>
            <person name="Briner A.E."/>
            <person name="Felis G.E."/>
            <person name="de Vos W.M."/>
            <person name="Barrangou R."/>
            <person name="Klaenhammer T.R."/>
            <person name="Caufield P.W."/>
            <person name="Cui Y."/>
            <person name="Zhang H."/>
            <person name="O'Toole P.W."/>
        </authorList>
    </citation>
    <scope>NUCLEOTIDE SEQUENCE [LARGE SCALE GENOMIC DNA]</scope>
    <source>
        <strain evidence="2 3">DSM 13238</strain>
    </source>
</reference>
<feature type="transmembrane region" description="Helical" evidence="1">
    <location>
        <begin position="42"/>
        <end position="61"/>
    </location>
</feature>
<gene>
    <name evidence="2" type="ORF">FD33_GL000663</name>
</gene>
<proteinExistence type="predicted"/>
<keyword evidence="1" id="KW-1133">Transmembrane helix</keyword>
<comment type="caution">
    <text evidence="2">The sequence shown here is derived from an EMBL/GenBank/DDBJ whole genome shotgun (WGS) entry which is preliminary data.</text>
</comment>
<evidence type="ECO:0000256" key="1">
    <source>
        <dbReference type="SAM" id="Phobius"/>
    </source>
</evidence>
<keyword evidence="3" id="KW-1185">Reference proteome</keyword>
<evidence type="ECO:0000313" key="2">
    <source>
        <dbReference type="EMBL" id="KRL29615.1"/>
    </source>
</evidence>
<name>A0A0R1PBB2_9LACO</name>
<protein>
    <submittedName>
        <fullName evidence="2">Uncharacterized protein</fullName>
    </submittedName>
</protein>
<dbReference type="AlphaFoldDB" id="A0A0R1PBB2"/>
<organism evidence="2 3">
    <name type="scientific">Companilactobacillus paralimentarius DSM 13238 = JCM 10415</name>
    <dbReference type="NCBI Taxonomy" id="1122151"/>
    <lineage>
        <taxon>Bacteria</taxon>
        <taxon>Bacillati</taxon>
        <taxon>Bacillota</taxon>
        <taxon>Bacilli</taxon>
        <taxon>Lactobacillales</taxon>
        <taxon>Lactobacillaceae</taxon>
        <taxon>Companilactobacillus</taxon>
    </lineage>
</organism>
<dbReference type="Proteomes" id="UP000051908">
    <property type="component" value="Unassembled WGS sequence"/>
</dbReference>
<accession>A0A0R1PBB2</accession>
<evidence type="ECO:0000313" key="3">
    <source>
        <dbReference type="Proteomes" id="UP000051908"/>
    </source>
</evidence>